<dbReference type="SUPFAM" id="SSF53098">
    <property type="entry name" value="Ribonuclease H-like"/>
    <property type="match status" value="1"/>
</dbReference>
<organism evidence="3 4">
    <name type="scientific">Phytophthora oleae</name>
    <dbReference type="NCBI Taxonomy" id="2107226"/>
    <lineage>
        <taxon>Eukaryota</taxon>
        <taxon>Sar</taxon>
        <taxon>Stramenopiles</taxon>
        <taxon>Oomycota</taxon>
        <taxon>Peronosporomycetes</taxon>
        <taxon>Peronosporales</taxon>
        <taxon>Peronosporaceae</taxon>
        <taxon>Phytophthora</taxon>
    </lineage>
</organism>
<feature type="region of interest" description="Disordered" evidence="1">
    <location>
        <begin position="111"/>
        <end position="175"/>
    </location>
</feature>
<accession>A0ABD3FDY1</accession>
<evidence type="ECO:0000313" key="3">
    <source>
        <dbReference type="EMBL" id="KAL3664958.1"/>
    </source>
</evidence>
<sequence length="371" mass="42192">MPVPTRWYSVHACLHSVLNSQELLEKLFLSSDYEYFRDRYRATAASRKKLCYITELVRDNGFWSGLRTIVRLLDPIITALRELEADNVFVSGVYRWFRWLRYHTSYGVTSPEEEFESEQEQSHLPRSELGSVPPDPSGIDLISNTTERLASNGSEPTNNELRGETTDDESGGGEYQNVAALPLSELQQVFREKIKTRWNYVHTNAMGIAFLLDPAEDLEDFVGSDDDNVENEVCEMAERCGILTPTRGIPKLVAEILAFKSAKRQGGEEMRLKYSESSPRDYWNALKVTKYPLLKKITDIVFAVPTLSVASERAWSIMDHIHSKRRNRLSVEKVEMVAYIYINHGTIAGDAADAVDLARHQSCLESVEVED</sequence>
<feature type="domain" description="HAT C-terminal dimerisation" evidence="2">
    <location>
        <begin position="273"/>
        <end position="340"/>
    </location>
</feature>
<dbReference type="EMBL" id="JBIMZQ010000022">
    <property type="protein sequence ID" value="KAL3664958.1"/>
    <property type="molecule type" value="Genomic_DNA"/>
</dbReference>
<dbReference type="Proteomes" id="UP001632037">
    <property type="component" value="Unassembled WGS sequence"/>
</dbReference>
<feature type="compositionally biased region" description="Polar residues" evidence="1">
    <location>
        <begin position="142"/>
        <end position="160"/>
    </location>
</feature>
<evidence type="ECO:0000313" key="4">
    <source>
        <dbReference type="Proteomes" id="UP001632037"/>
    </source>
</evidence>
<reference evidence="3 4" key="1">
    <citation type="submission" date="2024-09" db="EMBL/GenBank/DDBJ databases">
        <title>Genome sequencing and assembly of Phytophthora oleae, isolate VK10A, causative agent of rot of olive drupes.</title>
        <authorList>
            <person name="Conti Taguali S."/>
            <person name="Riolo M."/>
            <person name="La Spada F."/>
            <person name="Cacciola S.O."/>
            <person name="Dionisio G."/>
        </authorList>
    </citation>
    <scope>NUCLEOTIDE SEQUENCE [LARGE SCALE GENOMIC DNA]</scope>
    <source>
        <strain evidence="3 4">VK10A</strain>
    </source>
</reference>
<comment type="caution">
    <text evidence="3">The sequence shown here is derived from an EMBL/GenBank/DDBJ whole genome shotgun (WGS) entry which is preliminary data.</text>
</comment>
<evidence type="ECO:0000259" key="2">
    <source>
        <dbReference type="Pfam" id="PF05699"/>
    </source>
</evidence>
<gene>
    <name evidence="3" type="ORF">V7S43_010134</name>
</gene>
<dbReference type="AlphaFoldDB" id="A0ABD3FDY1"/>
<keyword evidence="4" id="KW-1185">Reference proteome</keyword>
<dbReference type="InterPro" id="IPR008906">
    <property type="entry name" value="HATC_C_dom"/>
</dbReference>
<proteinExistence type="predicted"/>
<protein>
    <recommendedName>
        <fullName evidence="2">HAT C-terminal dimerisation domain-containing protein</fullName>
    </recommendedName>
</protein>
<evidence type="ECO:0000256" key="1">
    <source>
        <dbReference type="SAM" id="MobiDB-lite"/>
    </source>
</evidence>
<name>A0ABD3FDY1_9STRA</name>
<dbReference type="Pfam" id="PF05699">
    <property type="entry name" value="Dimer_Tnp_hAT"/>
    <property type="match status" value="1"/>
</dbReference>
<dbReference type="InterPro" id="IPR012337">
    <property type="entry name" value="RNaseH-like_sf"/>
</dbReference>